<protein>
    <submittedName>
        <fullName evidence="1">Uncharacterized protein</fullName>
    </submittedName>
</protein>
<dbReference type="GeneID" id="115928299"/>
<keyword evidence="2" id="KW-1185">Reference proteome</keyword>
<dbReference type="EnsemblMetazoa" id="XM_030995387">
    <property type="protein sequence ID" value="XP_030851247"/>
    <property type="gene ID" value="LOC115928299"/>
</dbReference>
<dbReference type="OrthoDB" id="10096590at2759"/>
<dbReference type="RefSeq" id="XP_030851247.1">
    <property type="nucleotide sequence ID" value="XM_030995387.1"/>
</dbReference>
<accession>A0A7M7PG58</accession>
<name>A0A7M7PG58_STRPU</name>
<reference evidence="1" key="2">
    <citation type="submission" date="2021-01" db="UniProtKB">
        <authorList>
            <consortium name="EnsemblMetazoa"/>
        </authorList>
    </citation>
    <scope>IDENTIFICATION</scope>
</reference>
<dbReference type="AlphaFoldDB" id="A0A7M7PG58"/>
<dbReference type="InParanoid" id="A0A7M7PG58"/>
<evidence type="ECO:0000313" key="1">
    <source>
        <dbReference type="EnsemblMetazoa" id="XP_030851247"/>
    </source>
</evidence>
<evidence type="ECO:0000313" key="2">
    <source>
        <dbReference type="Proteomes" id="UP000007110"/>
    </source>
</evidence>
<organism evidence="1 2">
    <name type="scientific">Strongylocentrotus purpuratus</name>
    <name type="common">Purple sea urchin</name>
    <dbReference type="NCBI Taxonomy" id="7668"/>
    <lineage>
        <taxon>Eukaryota</taxon>
        <taxon>Metazoa</taxon>
        <taxon>Echinodermata</taxon>
        <taxon>Eleutherozoa</taxon>
        <taxon>Echinozoa</taxon>
        <taxon>Echinoidea</taxon>
        <taxon>Euechinoidea</taxon>
        <taxon>Echinacea</taxon>
        <taxon>Camarodonta</taxon>
        <taxon>Echinidea</taxon>
        <taxon>Strongylocentrotidae</taxon>
        <taxon>Strongylocentrotus</taxon>
    </lineage>
</organism>
<dbReference type="Proteomes" id="UP000007110">
    <property type="component" value="Unassembled WGS sequence"/>
</dbReference>
<dbReference type="OMA" id="GQATYNH"/>
<reference evidence="2" key="1">
    <citation type="submission" date="2015-02" db="EMBL/GenBank/DDBJ databases">
        <title>Genome sequencing for Strongylocentrotus purpuratus.</title>
        <authorList>
            <person name="Murali S."/>
            <person name="Liu Y."/>
            <person name="Vee V."/>
            <person name="English A."/>
            <person name="Wang M."/>
            <person name="Skinner E."/>
            <person name="Han Y."/>
            <person name="Muzny D.M."/>
            <person name="Worley K.C."/>
            <person name="Gibbs R.A."/>
        </authorList>
    </citation>
    <scope>NUCLEOTIDE SEQUENCE</scope>
</reference>
<proteinExistence type="predicted"/>
<dbReference type="KEGG" id="spu:115928299"/>
<sequence>MDVMEDSDAGGDVRLSSWFKKAFNSAKKWTKKAASDAGKWTKKAASDAGKWTKGALKDAGKAIQKGCGYVNEIPVKELVYHRAREMREEDFTSDVNEEQLAAAYNALKAGCKVVGK</sequence>